<evidence type="ECO:0000313" key="1">
    <source>
        <dbReference type="EMBL" id="ACB07338.1"/>
    </source>
</evidence>
<dbReference type="SUPFAM" id="SSF46785">
    <property type="entry name" value="Winged helix' DNA-binding domain"/>
    <property type="match status" value="1"/>
</dbReference>
<dbReference type="InterPro" id="IPR036388">
    <property type="entry name" value="WH-like_DNA-bd_sf"/>
</dbReference>
<proteinExistence type="predicted"/>
<name>B1L4F9_KORCO</name>
<dbReference type="InterPro" id="IPR036390">
    <property type="entry name" value="WH_DNA-bd_sf"/>
</dbReference>
<sequence>MMSARGVGVTLKGIERALTQYEKVLDLSDSWYILIAPTSLNFHLFSRILSSEVRMIISSIFINDGSEGDGFREFRDRLAFIYGKDHVVEEIFERIDQIEIISRFSELSNLIREYKGGELGLRALIVCSGPYKLDLFHLSLYLDARAIELTEDGFRELISYPTWKLNEVSLSILYVAMKLEAMGERVTPHSLARYVKLKEKGERRDVRSKVVSLDYHIRKYLEREGLLQKERDPESKRGVAYRLTKKGINVAKLVEAHFRSQGLKMEDHIDLSSLNQSVEVKISS</sequence>
<organism evidence="1 2">
    <name type="scientific">Korarchaeum cryptofilum (strain OPF8)</name>
    <dbReference type="NCBI Taxonomy" id="374847"/>
    <lineage>
        <taxon>Archaea</taxon>
        <taxon>Thermoproteota</taxon>
        <taxon>Candidatus Korarchaeia</taxon>
        <taxon>Candidatus Korarchaeales</taxon>
        <taxon>Candidatus Korarchaeaceae</taxon>
        <taxon>Candidatus Korarchaeum</taxon>
    </lineage>
</organism>
<dbReference type="KEGG" id="kcr:Kcr_0585"/>
<accession>B1L4F9</accession>
<protein>
    <submittedName>
        <fullName evidence="1">Uncharacterized protein</fullName>
    </submittedName>
</protein>
<reference evidence="1 2" key="1">
    <citation type="journal article" date="2008" name="Proc. Natl. Acad. Sci. U.S.A.">
        <title>A korarchaeal genome reveals new insights into the evolution of the Archaea.</title>
        <authorList>
            <person name="Elkins J.G."/>
            <person name="Podar M."/>
            <person name="Graham D.E."/>
            <person name="Makarova K.S."/>
            <person name="Wolf Y."/>
            <person name="Randau L."/>
            <person name="Hedlund B.P."/>
            <person name="Brochier-Armanet C."/>
            <person name="Kunin V."/>
            <person name="Anderson I."/>
            <person name="Lapidus A."/>
            <person name="Goltsman E."/>
            <person name="Barry K."/>
            <person name="Koonin E.V."/>
            <person name="Hugenholtz P."/>
            <person name="Kyrpides N."/>
            <person name="Wanner G."/>
            <person name="Richardson P."/>
            <person name="Keller M."/>
            <person name="Stetter K.O."/>
        </authorList>
    </citation>
    <scope>NUCLEOTIDE SEQUENCE [LARGE SCALE GENOMIC DNA]</scope>
    <source>
        <strain evidence="2">OPF8</strain>
    </source>
</reference>
<dbReference type="EMBL" id="CP000968">
    <property type="protein sequence ID" value="ACB07338.1"/>
    <property type="molecule type" value="Genomic_DNA"/>
</dbReference>
<dbReference type="HOGENOM" id="CLU_978624_0_0_2"/>
<dbReference type="RefSeq" id="WP_012309235.1">
    <property type="nucleotide sequence ID" value="NC_010482.1"/>
</dbReference>
<dbReference type="AlphaFoldDB" id="B1L4F9"/>
<dbReference type="GeneID" id="6093869"/>
<gene>
    <name evidence="1" type="ordered locus">Kcr_0585</name>
</gene>
<dbReference type="EnsemblBacteria" id="ACB07338">
    <property type="protein sequence ID" value="ACB07338"/>
    <property type="gene ID" value="Kcr_0585"/>
</dbReference>
<dbReference type="Proteomes" id="UP000001686">
    <property type="component" value="Chromosome"/>
</dbReference>
<evidence type="ECO:0000313" key="2">
    <source>
        <dbReference type="Proteomes" id="UP000001686"/>
    </source>
</evidence>
<dbReference type="InParanoid" id="B1L4F9"/>
<dbReference type="Gene3D" id="1.10.10.10">
    <property type="entry name" value="Winged helix-like DNA-binding domain superfamily/Winged helix DNA-binding domain"/>
    <property type="match status" value="1"/>
</dbReference>
<keyword evidence="2" id="KW-1185">Reference proteome</keyword>